<dbReference type="InterPro" id="IPR005135">
    <property type="entry name" value="Endo/exonuclease/phosphatase"/>
</dbReference>
<dbReference type="Pfam" id="PF03372">
    <property type="entry name" value="Exo_endo_phos"/>
    <property type="match status" value="1"/>
</dbReference>
<dbReference type="AlphaFoldDB" id="A0A1H2LXG1"/>
<reference evidence="3" key="1">
    <citation type="submission" date="2016-10" db="EMBL/GenBank/DDBJ databases">
        <authorList>
            <person name="Varghese N."/>
            <person name="Submissions S."/>
        </authorList>
    </citation>
    <scope>NUCLEOTIDE SEQUENCE [LARGE SCALE GENOMIC DNA]</scope>
    <source>
        <strain evidence="3">DSM 21743</strain>
    </source>
</reference>
<evidence type="ECO:0000313" key="3">
    <source>
        <dbReference type="Proteomes" id="UP000198825"/>
    </source>
</evidence>
<dbReference type="InterPro" id="IPR050410">
    <property type="entry name" value="CCR4/nocturin_mRNA_transcr"/>
</dbReference>
<dbReference type="STRING" id="546874.SAMN04488544_0921"/>
<name>A0A1H2LXG1_9ACTN</name>
<dbReference type="PANTHER" id="PTHR12121:SF36">
    <property type="entry name" value="ENDONUCLEASE_EXONUCLEASE_PHOSPHATASE DOMAIN-CONTAINING PROTEIN"/>
    <property type="match status" value="1"/>
</dbReference>
<dbReference type="PANTHER" id="PTHR12121">
    <property type="entry name" value="CARBON CATABOLITE REPRESSOR PROTEIN 4"/>
    <property type="match status" value="1"/>
</dbReference>
<dbReference type="EMBL" id="LT629799">
    <property type="protein sequence ID" value="SDU84976.1"/>
    <property type="molecule type" value="Genomic_DNA"/>
</dbReference>
<feature type="domain" description="Endonuclease/exonuclease/phosphatase" evidence="1">
    <location>
        <begin position="102"/>
        <end position="395"/>
    </location>
</feature>
<gene>
    <name evidence="2" type="ORF">SAMN04488544_0921</name>
</gene>
<proteinExistence type="predicted"/>
<keyword evidence="2" id="KW-0255">Endonuclease</keyword>
<protein>
    <submittedName>
        <fullName evidence="2">Endonuclease/Exonuclease/phosphatase family protein</fullName>
    </submittedName>
</protein>
<evidence type="ECO:0000313" key="2">
    <source>
        <dbReference type="EMBL" id="SDU84976.1"/>
    </source>
</evidence>
<accession>A0A1H2LXG1</accession>
<sequence>MAQARFSPLPGRVLRRQGLVVLQSHHENVSANPWTSQADHGRITAVTRGSVNHRRLRASLVSASLLASVALAGALPLGTTTQAQAAPVAASAEVASAPLRVASYNIRNANTYQKHKNEKRWVDRRAAVVAGIKGQDLDVLGVQEASQGLLSDATSQRNRTSQFDDLVARLGGGWKVTNDRHYNCVNTDSPNRCTKVDQGASGGTRILYDSTRVELLAQGSELLPLPKGEPEKYTAWAQLRQRSTGKRFMVANLHTVGTDAQYAYRTKQAKVALAALKEHNPGGLPMIALGDWNSSRFEKPSNGPYDVFVKAGFVDPLGQKYRSTSAVKPTAEKRVRAWINSSNPSWSRTAPNHKSWGQGSYIDYILTTKMRVSEWETVARLDKKGKFVGVIPSDHNMVRATVWLP</sequence>
<evidence type="ECO:0000259" key="1">
    <source>
        <dbReference type="Pfam" id="PF03372"/>
    </source>
</evidence>
<keyword evidence="2" id="KW-0269">Exonuclease</keyword>
<dbReference type="Gene3D" id="3.60.10.10">
    <property type="entry name" value="Endonuclease/exonuclease/phosphatase"/>
    <property type="match status" value="1"/>
</dbReference>
<dbReference type="Proteomes" id="UP000198825">
    <property type="component" value="Chromosome I"/>
</dbReference>
<dbReference type="InterPro" id="IPR036691">
    <property type="entry name" value="Endo/exonu/phosph_ase_sf"/>
</dbReference>
<dbReference type="GO" id="GO:0000175">
    <property type="term" value="F:3'-5'-RNA exonuclease activity"/>
    <property type="evidence" value="ECO:0007669"/>
    <property type="project" value="TreeGrafter"/>
</dbReference>
<keyword evidence="2" id="KW-0540">Nuclease</keyword>
<keyword evidence="3" id="KW-1185">Reference proteome</keyword>
<dbReference type="SUPFAM" id="SSF56219">
    <property type="entry name" value="DNase I-like"/>
    <property type="match status" value="1"/>
</dbReference>
<organism evidence="2 3">
    <name type="scientific">Microlunatus sagamiharensis</name>
    <dbReference type="NCBI Taxonomy" id="546874"/>
    <lineage>
        <taxon>Bacteria</taxon>
        <taxon>Bacillati</taxon>
        <taxon>Actinomycetota</taxon>
        <taxon>Actinomycetes</taxon>
        <taxon>Propionibacteriales</taxon>
        <taxon>Propionibacteriaceae</taxon>
        <taxon>Microlunatus</taxon>
    </lineage>
</organism>
<keyword evidence="2" id="KW-0378">Hydrolase</keyword>
<dbReference type="GO" id="GO:0004519">
    <property type="term" value="F:endonuclease activity"/>
    <property type="evidence" value="ECO:0007669"/>
    <property type="project" value="UniProtKB-KW"/>
</dbReference>